<feature type="transmembrane region" description="Helical" evidence="1">
    <location>
        <begin position="350"/>
        <end position="372"/>
    </location>
</feature>
<feature type="transmembrane region" description="Helical" evidence="1">
    <location>
        <begin position="309"/>
        <end position="330"/>
    </location>
</feature>
<reference evidence="3" key="1">
    <citation type="submission" date="2022-01" db="EMBL/GenBank/DDBJ databases">
        <title>STING isolate genome collection.</title>
        <authorList>
            <person name="France M."/>
            <person name="Rutt L."/>
            <person name="Humphrys M."/>
            <person name="Ravel J."/>
        </authorList>
    </citation>
    <scope>NUCLEOTIDE SEQUENCE</scope>
    <source>
        <strain evidence="3">C0081E5</strain>
    </source>
</reference>
<organism evidence="3 5">
    <name type="scientific">Lactobacillus mulieris</name>
    <dbReference type="NCBI Taxonomy" id="2508708"/>
    <lineage>
        <taxon>Bacteria</taxon>
        <taxon>Bacillati</taxon>
        <taxon>Bacillota</taxon>
        <taxon>Bacilli</taxon>
        <taxon>Lactobacillales</taxon>
        <taxon>Lactobacillaceae</taxon>
        <taxon>Lactobacillus</taxon>
    </lineage>
</organism>
<feature type="transmembrane region" description="Helical" evidence="1">
    <location>
        <begin position="384"/>
        <end position="403"/>
    </location>
</feature>
<feature type="transmembrane region" description="Helical" evidence="1">
    <location>
        <begin position="179"/>
        <end position="209"/>
    </location>
</feature>
<sequence>MFKDKINQLPYDKLRLIIILSFVLMLIIQVLILSFLPVTVYHDPLRVLDQASRMANNLPGWHITYFFRYAQNVQITFFVYIWLRFCAIFGLTVNTAIHLLSLLVLDTLIYLLIDTSWKVSKKPMTTLATMAFLIYTPFAYTYYLQVFYTDLPGMLALAYIFRTLLFWKNKSKVHKISSGILLLLASLLGTLIKANMVVILPSILIFWLVQYLLIKQISLTRPLIVVILGVLLAFPVSKLVQNSVNFQPQYKYQFPITSWMAMGLNSTSNGVYSGSDVIRNIEQPSLNARDSNNKEVIIKRISKLGPIGLIRLWLAKLGILTNVSDIQSWYNGGYKQAPGWFLKYYQFYSGLISVLYQSATCALFILVIKRLLEWSLSLTNVNNEVLFLIILTELGYLAFHVFLWEVNGRYGQVFVPMFLILLSIEPSKKSKEINWKAILASFVVSVPVIAAASLISGVRLLNTTSNSVIVAAQRAQLSTQYGAKPTMILSKGLISQKVTIEGQANYFTVQARVNSVLKVYLYNLVTKEKYYCYKKDVNYIYEKTIQPGTYEIRISNQSVTPQPIDIIYIPNYHMATTYIDNQGKKEVDRSLIYYFRKTD</sequence>
<feature type="transmembrane region" description="Helical" evidence="1">
    <location>
        <begin position="81"/>
        <end position="113"/>
    </location>
</feature>
<comment type="caution">
    <text evidence="3">The sequence shown here is derived from an EMBL/GenBank/DDBJ whole genome shotgun (WGS) entry which is preliminary data.</text>
</comment>
<gene>
    <name evidence="2" type="ORF">L2772_08625</name>
    <name evidence="3" type="ORF">L2Z99_08105</name>
</gene>
<protein>
    <recommendedName>
        <fullName evidence="6">Glycosyltransferase RgtA/B/C/D-like domain-containing protein</fullName>
    </recommendedName>
</protein>
<evidence type="ECO:0000313" key="3">
    <source>
        <dbReference type="EMBL" id="MCZ9679011.1"/>
    </source>
</evidence>
<evidence type="ECO:0008006" key="6">
    <source>
        <dbReference type="Google" id="ProtNLM"/>
    </source>
</evidence>
<feature type="transmembrane region" description="Helical" evidence="1">
    <location>
        <begin position="221"/>
        <end position="240"/>
    </location>
</feature>
<dbReference type="Proteomes" id="UP001211420">
    <property type="component" value="Unassembled WGS sequence"/>
</dbReference>
<accession>A0AAW5X089</accession>
<keyword evidence="4" id="KW-1185">Reference proteome</keyword>
<evidence type="ECO:0000256" key="1">
    <source>
        <dbReference type="SAM" id="Phobius"/>
    </source>
</evidence>
<evidence type="ECO:0000313" key="5">
    <source>
        <dbReference type="Proteomes" id="UP001211566"/>
    </source>
</evidence>
<keyword evidence="1" id="KW-1133">Transmembrane helix</keyword>
<reference evidence="2 4" key="2">
    <citation type="submission" date="2022-01" db="EMBL/GenBank/DDBJ databases">
        <title>VMRC isolate genome collection.</title>
        <authorList>
            <person name="France M."/>
            <person name="Rutt L."/>
            <person name="Humphrys M."/>
            <person name="Ravel J."/>
        </authorList>
    </citation>
    <scope>NUCLEOTIDE SEQUENCE [LARGE SCALE GENOMIC DNA]</scope>
    <source>
        <strain evidence="2 4">C0172B4</strain>
    </source>
</reference>
<proteinExistence type="predicted"/>
<keyword evidence="1" id="KW-0472">Membrane</keyword>
<keyword evidence="1" id="KW-0812">Transmembrane</keyword>
<dbReference type="EMBL" id="JAKHEY010000019">
    <property type="protein sequence ID" value="MCZ9679011.1"/>
    <property type="molecule type" value="Genomic_DNA"/>
</dbReference>
<dbReference type="AlphaFoldDB" id="A0AAW5X089"/>
<dbReference type="EMBL" id="JAKHPW010000024">
    <property type="protein sequence ID" value="MCZ3622903.1"/>
    <property type="molecule type" value="Genomic_DNA"/>
</dbReference>
<evidence type="ECO:0000313" key="2">
    <source>
        <dbReference type="EMBL" id="MCZ3622903.1"/>
    </source>
</evidence>
<dbReference type="Proteomes" id="UP001211566">
    <property type="component" value="Unassembled WGS sequence"/>
</dbReference>
<feature type="transmembrane region" description="Helical" evidence="1">
    <location>
        <begin position="437"/>
        <end position="458"/>
    </location>
</feature>
<dbReference type="RefSeq" id="WP_269255233.1">
    <property type="nucleotide sequence ID" value="NZ_JAKHEY010000019.1"/>
</dbReference>
<feature type="transmembrane region" description="Helical" evidence="1">
    <location>
        <begin position="16"/>
        <end position="36"/>
    </location>
</feature>
<evidence type="ECO:0000313" key="4">
    <source>
        <dbReference type="Proteomes" id="UP001211420"/>
    </source>
</evidence>
<name>A0AAW5X089_9LACO</name>